<dbReference type="EMBL" id="MNAD01001632">
    <property type="protein sequence ID" value="OJT03122.1"/>
    <property type="molecule type" value="Genomic_DNA"/>
</dbReference>
<evidence type="ECO:0000313" key="2">
    <source>
        <dbReference type="Proteomes" id="UP000184267"/>
    </source>
</evidence>
<dbReference type="Proteomes" id="UP000184267">
    <property type="component" value="Unassembled WGS sequence"/>
</dbReference>
<proteinExistence type="predicted"/>
<sequence>MGSSGCSPSASAEGYCTPAMFHQMGLSVSSKVNVEMSTARTTSAYVPSVKDQREHGLGTGSD</sequence>
<gene>
    <name evidence="1" type="ORF">TRAPUB_6298</name>
</gene>
<accession>A0A1M2V6B8</accession>
<protein>
    <submittedName>
        <fullName evidence="1">Uncharacterized protein</fullName>
    </submittedName>
</protein>
<reference evidence="1 2" key="1">
    <citation type="submission" date="2016-10" db="EMBL/GenBank/DDBJ databases">
        <title>Genome sequence of the basidiomycete white-rot fungus Trametes pubescens.</title>
        <authorList>
            <person name="Makela M.R."/>
            <person name="Granchi Z."/>
            <person name="Peng M."/>
            <person name="De Vries R.P."/>
            <person name="Grigoriev I."/>
            <person name="Riley R."/>
            <person name="Hilden K."/>
        </authorList>
    </citation>
    <scope>NUCLEOTIDE SEQUENCE [LARGE SCALE GENOMIC DNA]</scope>
    <source>
        <strain evidence="1 2">FBCC735</strain>
    </source>
</reference>
<comment type="caution">
    <text evidence="1">The sequence shown here is derived from an EMBL/GenBank/DDBJ whole genome shotgun (WGS) entry which is preliminary data.</text>
</comment>
<organism evidence="1 2">
    <name type="scientific">Trametes pubescens</name>
    <name type="common">White-rot fungus</name>
    <dbReference type="NCBI Taxonomy" id="154538"/>
    <lineage>
        <taxon>Eukaryota</taxon>
        <taxon>Fungi</taxon>
        <taxon>Dikarya</taxon>
        <taxon>Basidiomycota</taxon>
        <taxon>Agaricomycotina</taxon>
        <taxon>Agaricomycetes</taxon>
        <taxon>Polyporales</taxon>
        <taxon>Polyporaceae</taxon>
        <taxon>Trametes</taxon>
    </lineage>
</organism>
<keyword evidence="2" id="KW-1185">Reference proteome</keyword>
<name>A0A1M2V6B8_TRAPU</name>
<evidence type="ECO:0000313" key="1">
    <source>
        <dbReference type="EMBL" id="OJT03122.1"/>
    </source>
</evidence>
<dbReference type="AlphaFoldDB" id="A0A1M2V6B8"/>